<dbReference type="Pfam" id="PF09678">
    <property type="entry name" value="Caa3_CtaG"/>
    <property type="match status" value="1"/>
</dbReference>
<gene>
    <name evidence="7" type="ORF">CQU01_03010</name>
</gene>
<proteinExistence type="predicted"/>
<dbReference type="AlphaFoldDB" id="A0A511UX72"/>
<evidence type="ECO:0000256" key="3">
    <source>
        <dbReference type="ARBA" id="ARBA00022692"/>
    </source>
</evidence>
<comment type="subcellular location">
    <subcellularLocation>
        <location evidence="1">Cell membrane</location>
        <topology evidence="1">Multi-pass membrane protein</topology>
    </subcellularLocation>
</comment>
<evidence type="ECO:0000256" key="6">
    <source>
        <dbReference type="SAM" id="Phobius"/>
    </source>
</evidence>
<feature type="transmembrane region" description="Helical" evidence="6">
    <location>
        <begin position="129"/>
        <end position="149"/>
    </location>
</feature>
<dbReference type="Proteomes" id="UP000321491">
    <property type="component" value="Unassembled WGS sequence"/>
</dbReference>
<feature type="transmembrane region" description="Helical" evidence="6">
    <location>
        <begin position="66"/>
        <end position="85"/>
    </location>
</feature>
<reference evidence="7 8" key="1">
    <citation type="submission" date="2019-07" db="EMBL/GenBank/DDBJ databases">
        <title>Whole genome shotgun sequence of Cerasibacillus quisquiliarum NBRC 102429.</title>
        <authorList>
            <person name="Hosoyama A."/>
            <person name="Uohara A."/>
            <person name="Ohji S."/>
            <person name="Ichikawa N."/>
        </authorList>
    </citation>
    <scope>NUCLEOTIDE SEQUENCE [LARGE SCALE GENOMIC DNA]</scope>
    <source>
        <strain evidence="7 8">NBRC 102429</strain>
    </source>
</reference>
<feature type="transmembrane region" description="Helical" evidence="6">
    <location>
        <begin position="91"/>
        <end position="109"/>
    </location>
</feature>
<evidence type="ECO:0000313" key="7">
    <source>
        <dbReference type="EMBL" id="GEN30063.1"/>
    </source>
</evidence>
<evidence type="ECO:0008006" key="9">
    <source>
        <dbReference type="Google" id="ProtNLM"/>
    </source>
</evidence>
<protein>
    <recommendedName>
        <fullName evidence="9">Protein CtaG</fullName>
    </recommendedName>
</protein>
<evidence type="ECO:0000256" key="5">
    <source>
        <dbReference type="ARBA" id="ARBA00023136"/>
    </source>
</evidence>
<comment type="caution">
    <text evidence="7">The sequence shown here is derived from an EMBL/GenBank/DDBJ whole genome shotgun (WGS) entry which is preliminary data.</text>
</comment>
<sequence length="213" mass="24650">MLYMMIGSPFVPFSYLSFSFHMIHMSILFFIIPPMMLLGIPYELYITIQRVPVIQVIAKMITPLRALIAFSILFLLYHIPMFLMILSEYAYGQRLFIIVLFVLSFRMWWPIASPNRHKRLDHQQMKQYALISGLFIMPACLFFIASGWFGRVPNPFFSQLTTHLCIPSNGYIPPLLPPPFNTKYDQIMAGVFMLGLHKVALAVTYRLGIKSLS</sequence>
<feature type="transmembrane region" description="Helical" evidence="6">
    <location>
        <begin position="187"/>
        <end position="207"/>
    </location>
</feature>
<feature type="transmembrane region" description="Helical" evidence="6">
    <location>
        <begin position="20"/>
        <end position="45"/>
    </location>
</feature>
<organism evidence="7 8">
    <name type="scientific">Cerasibacillus quisquiliarum</name>
    <dbReference type="NCBI Taxonomy" id="227865"/>
    <lineage>
        <taxon>Bacteria</taxon>
        <taxon>Bacillati</taxon>
        <taxon>Bacillota</taxon>
        <taxon>Bacilli</taxon>
        <taxon>Bacillales</taxon>
        <taxon>Bacillaceae</taxon>
        <taxon>Cerasibacillus</taxon>
    </lineage>
</organism>
<keyword evidence="3 6" id="KW-0812">Transmembrane</keyword>
<dbReference type="GO" id="GO:0005886">
    <property type="term" value="C:plasma membrane"/>
    <property type="evidence" value="ECO:0007669"/>
    <property type="project" value="UniProtKB-SubCell"/>
</dbReference>
<evidence type="ECO:0000256" key="4">
    <source>
        <dbReference type="ARBA" id="ARBA00022989"/>
    </source>
</evidence>
<evidence type="ECO:0000313" key="8">
    <source>
        <dbReference type="Proteomes" id="UP000321491"/>
    </source>
</evidence>
<accession>A0A511UX72</accession>
<name>A0A511UX72_9BACI</name>
<dbReference type="EMBL" id="BJXW01000004">
    <property type="protein sequence ID" value="GEN30063.1"/>
    <property type="molecule type" value="Genomic_DNA"/>
</dbReference>
<keyword evidence="2" id="KW-1003">Cell membrane</keyword>
<evidence type="ECO:0000256" key="2">
    <source>
        <dbReference type="ARBA" id="ARBA00022475"/>
    </source>
</evidence>
<dbReference type="InterPro" id="IPR019108">
    <property type="entry name" value="Caa3_assmbl_CtaG-rel"/>
</dbReference>
<keyword evidence="5 6" id="KW-0472">Membrane</keyword>
<evidence type="ECO:0000256" key="1">
    <source>
        <dbReference type="ARBA" id="ARBA00004651"/>
    </source>
</evidence>
<keyword evidence="8" id="KW-1185">Reference proteome</keyword>
<keyword evidence="4 6" id="KW-1133">Transmembrane helix</keyword>